<evidence type="ECO:0000313" key="3">
    <source>
        <dbReference type="Proteomes" id="UP000543804"/>
    </source>
</evidence>
<keyword evidence="1" id="KW-0812">Transmembrane</keyword>
<reference evidence="2 3" key="1">
    <citation type="submission" date="2020-04" db="EMBL/GenBank/DDBJ databases">
        <authorList>
            <person name="Hitch T.C.A."/>
            <person name="Wylensek D."/>
            <person name="Clavel T."/>
        </authorList>
    </citation>
    <scope>NUCLEOTIDE SEQUENCE [LARGE SCALE GENOMIC DNA]</scope>
    <source>
        <strain evidence="2 3">PG-130-P53-12</strain>
    </source>
</reference>
<feature type="transmembrane region" description="Helical" evidence="1">
    <location>
        <begin position="384"/>
        <end position="404"/>
    </location>
</feature>
<evidence type="ECO:0000256" key="1">
    <source>
        <dbReference type="SAM" id="Phobius"/>
    </source>
</evidence>
<dbReference type="AlphaFoldDB" id="A0A848B2H8"/>
<evidence type="ECO:0000313" key="2">
    <source>
        <dbReference type="EMBL" id="NMD98083.1"/>
    </source>
</evidence>
<dbReference type="InterPro" id="IPR007383">
    <property type="entry name" value="DUF445"/>
</dbReference>
<proteinExistence type="predicted"/>
<dbReference type="Pfam" id="PF04286">
    <property type="entry name" value="DUF445"/>
    <property type="match status" value="1"/>
</dbReference>
<dbReference type="GO" id="GO:0005886">
    <property type="term" value="C:plasma membrane"/>
    <property type="evidence" value="ECO:0007669"/>
    <property type="project" value="TreeGrafter"/>
</dbReference>
<keyword evidence="1" id="KW-0472">Membrane</keyword>
<dbReference type="PANTHER" id="PTHR38442:SF1">
    <property type="entry name" value="INNER MEMBRANE PROTEIN"/>
    <property type="match status" value="1"/>
</dbReference>
<dbReference type="PANTHER" id="PTHR38442">
    <property type="entry name" value="INNER MEMBRANE PROTEIN-RELATED"/>
    <property type="match status" value="1"/>
</dbReference>
<sequence>MQKKQKANLALAISAAGFLGTLPAGGFFGGLLHHGFLAATVGGLADWFAVTAIFSKPLGISYRTDILRRNRQRIMDALVMFASDDLLSVKNIMQVVRRQDVAQLLVAYLEHRGGRERLVETVDHVAVRAVNTLDSAKVAGEIEIILKDGLRTIPIERVAMEGLQILAEEQYSCHLIKALAEIAQRVLASPVLREMLKENVSLLRQKYEGDSAGRALMLSSLGLTDERIAQIICERMEEKLGEVIAGETPNYAAAKAGLETLLRRLGQDPSLLAALQAWKTGFLRQVSLLPLLVQWIDAHVKGEQPFWLAALETFLNEKIDAFVQSRPWQRRVDAFFKNLLEEELTKHHAVIPDLIRERLGEFSDDALVAMVESKVQDDLQMIRINGALVGSLVGMGLFILVTLAERMW</sequence>
<protein>
    <submittedName>
        <fullName evidence="2">DUF445 domain-containing protein</fullName>
    </submittedName>
</protein>
<dbReference type="EMBL" id="JABAFA010000001">
    <property type="protein sequence ID" value="NMD98083.1"/>
    <property type="molecule type" value="Genomic_DNA"/>
</dbReference>
<keyword evidence="1" id="KW-1133">Transmembrane helix</keyword>
<organism evidence="2 3">
    <name type="scientific">Selenomonas bovis</name>
    <dbReference type="NCBI Taxonomy" id="416586"/>
    <lineage>
        <taxon>Bacteria</taxon>
        <taxon>Bacillati</taxon>
        <taxon>Bacillota</taxon>
        <taxon>Negativicutes</taxon>
        <taxon>Selenomonadales</taxon>
        <taxon>Selenomonadaceae</taxon>
        <taxon>Selenomonas</taxon>
    </lineage>
</organism>
<name>A0A848B2H8_9FIRM</name>
<dbReference type="Proteomes" id="UP000543804">
    <property type="component" value="Unassembled WGS sequence"/>
</dbReference>
<keyword evidence="3" id="KW-1185">Reference proteome</keyword>
<feature type="transmembrane region" description="Helical" evidence="1">
    <location>
        <begin position="34"/>
        <end position="54"/>
    </location>
</feature>
<dbReference type="RefSeq" id="WP_170076918.1">
    <property type="nucleotide sequence ID" value="NZ_JABAFA010000001.1"/>
</dbReference>
<gene>
    <name evidence="2" type="ORF">HF878_01095</name>
</gene>
<accession>A0A848B2H8</accession>
<comment type="caution">
    <text evidence="2">The sequence shown here is derived from an EMBL/GenBank/DDBJ whole genome shotgun (WGS) entry which is preliminary data.</text>
</comment>